<name>A0A511W4B4_9BACI</name>
<keyword evidence="4" id="KW-1185">Reference proteome</keyword>
<dbReference type="Gene3D" id="3.40.50.150">
    <property type="entry name" value="Vaccinia Virus protein VP39"/>
    <property type="match status" value="1"/>
</dbReference>
<dbReference type="InterPro" id="IPR052933">
    <property type="entry name" value="DNA_Protect_Modify"/>
</dbReference>
<evidence type="ECO:0000313" key="3">
    <source>
        <dbReference type="EMBL" id="GEN45910.1"/>
    </source>
</evidence>
<dbReference type="EMBL" id="BJYA01000011">
    <property type="protein sequence ID" value="GEN45910.1"/>
    <property type="molecule type" value="Genomic_DNA"/>
</dbReference>
<dbReference type="GO" id="GO:0008170">
    <property type="term" value="F:N-methyltransferase activity"/>
    <property type="evidence" value="ECO:0007669"/>
    <property type="project" value="InterPro"/>
</dbReference>
<dbReference type="RefSeq" id="WP_146816253.1">
    <property type="nucleotide sequence ID" value="NZ_BJYA01000011.1"/>
</dbReference>
<organism evidence="3 4">
    <name type="scientific">Alkalibacillus haloalkaliphilus</name>
    <dbReference type="NCBI Taxonomy" id="94136"/>
    <lineage>
        <taxon>Bacteria</taxon>
        <taxon>Bacillati</taxon>
        <taxon>Bacillota</taxon>
        <taxon>Bacilli</taxon>
        <taxon>Bacillales</taxon>
        <taxon>Bacillaceae</taxon>
        <taxon>Alkalibacillus</taxon>
    </lineage>
</organism>
<dbReference type="GO" id="GO:0003677">
    <property type="term" value="F:DNA binding"/>
    <property type="evidence" value="ECO:0007669"/>
    <property type="project" value="InterPro"/>
</dbReference>
<dbReference type="PANTHER" id="PTHR41313">
    <property type="entry name" value="ADENINE-SPECIFIC METHYLTRANSFERASE"/>
    <property type="match status" value="1"/>
</dbReference>
<dbReference type="InterPro" id="IPR048375">
    <property type="entry name" value="YtxK-like_N"/>
</dbReference>
<evidence type="ECO:0000259" key="1">
    <source>
        <dbReference type="Pfam" id="PF02384"/>
    </source>
</evidence>
<dbReference type="PIRSF" id="PIRSF026567">
    <property type="entry name" value="Adenine_mtase_bact_prd"/>
    <property type="match status" value="1"/>
</dbReference>
<comment type="caution">
    <text evidence="3">The sequence shown here is derived from an EMBL/GenBank/DDBJ whole genome shotgun (WGS) entry which is preliminary data.</text>
</comment>
<feature type="domain" description="DNA methylase adenine-specific" evidence="1">
    <location>
        <begin position="92"/>
        <end position="309"/>
    </location>
</feature>
<dbReference type="SUPFAM" id="SSF53335">
    <property type="entry name" value="S-adenosyl-L-methionine-dependent methyltransferases"/>
    <property type="match status" value="1"/>
</dbReference>
<dbReference type="OrthoDB" id="9788159at2"/>
<evidence type="ECO:0000259" key="2">
    <source>
        <dbReference type="Pfam" id="PF21106"/>
    </source>
</evidence>
<dbReference type="InterPro" id="IPR016843">
    <property type="entry name" value="S-AdoMet-dep_Ade-MeTrfase_prd"/>
</dbReference>
<dbReference type="CDD" id="cd02440">
    <property type="entry name" value="AdoMet_MTases"/>
    <property type="match status" value="1"/>
</dbReference>
<dbReference type="InterPro" id="IPR003356">
    <property type="entry name" value="DNA_methylase_A-5"/>
</dbReference>
<dbReference type="PANTHER" id="PTHR41313:SF1">
    <property type="entry name" value="DNA METHYLASE ADENINE-SPECIFIC DOMAIN-CONTAINING PROTEIN"/>
    <property type="match status" value="1"/>
</dbReference>
<dbReference type="PRINTS" id="PR00507">
    <property type="entry name" value="N12N6MTFRASE"/>
</dbReference>
<accession>A0A511W4B4</accession>
<dbReference type="Pfam" id="PF21106">
    <property type="entry name" value="YtxK_like"/>
    <property type="match status" value="1"/>
</dbReference>
<evidence type="ECO:0000313" key="4">
    <source>
        <dbReference type="Proteomes" id="UP000321440"/>
    </source>
</evidence>
<dbReference type="Proteomes" id="UP000321440">
    <property type="component" value="Unassembled WGS sequence"/>
</dbReference>
<reference evidence="3 4" key="1">
    <citation type="submission" date="2019-07" db="EMBL/GenBank/DDBJ databases">
        <title>Whole genome shotgun sequence of Alkalibacillus haloalkaliphilus NBRC 103110.</title>
        <authorList>
            <person name="Hosoyama A."/>
            <person name="Uohara A."/>
            <person name="Ohji S."/>
            <person name="Ichikawa N."/>
        </authorList>
    </citation>
    <scope>NUCLEOTIDE SEQUENCE [LARGE SCALE GENOMIC DNA]</scope>
    <source>
        <strain evidence="3 4">NBRC 103110</strain>
    </source>
</reference>
<feature type="domain" description="YtxK-like N-terminal helical" evidence="2">
    <location>
        <begin position="7"/>
        <end position="84"/>
    </location>
</feature>
<protein>
    <submittedName>
        <fullName evidence="3">Uncharacterized protein</fullName>
    </submittedName>
</protein>
<dbReference type="InterPro" id="IPR029063">
    <property type="entry name" value="SAM-dependent_MTases_sf"/>
</dbReference>
<gene>
    <name evidence="3" type="primary">ytxK</name>
    <name evidence="3" type="ORF">AHA02nite_16860</name>
</gene>
<dbReference type="Pfam" id="PF02384">
    <property type="entry name" value="N6_Mtase"/>
    <property type="match status" value="1"/>
</dbReference>
<dbReference type="AlphaFoldDB" id="A0A511W4B4"/>
<proteinExistence type="predicted"/>
<dbReference type="Gene3D" id="1.10.150.470">
    <property type="match status" value="1"/>
</dbReference>
<sequence>MEQQINELFNWLDETSTIIEQEENTPYIEALIASSNLLFEQQVPEDLEPTYQKQLTDKVNQIQFNQYDREARRKAMQLAILKGMKGATQQHHYITPDTIGVFVGYLINKFLEGEQSYRLFDPACGSSNLLLTILNQQEHLTVDTYGSEVDPTLIRLAFNNTNLQERQIEYFHQDSLKPILLEPVDVVASDLPVGYYPDDQTASSYELKAEEGHSFAHHLFIEQSVKYIKEGGYLFFVVPSFLFESEQKEQLQAFLKDQVHIVGVLELPKTMFKDEKFSRSILVLQKKGEGTRDPKKVMLAQLPSFKDVHATNNVIKQIDQWFKNDR</sequence>